<keyword evidence="8" id="KW-0496">Mitochondrion</keyword>
<evidence type="ECO:0000256" key="6">
    <source>
        <dbReference type="ARBA" id="ARBA00022691"/>
    </source>
</evidence>
<evidence type="ECO:0000313" key="12">
    <source>
        <dbReference type="EMBL" id="EKD21777.1"/>
    </source>
</evidence>
<dbReference type="OrthoDB" id="270651at2759"/>
<gene>
    <name evidence="12" type="ORF">MBM_00890</name>
</gene>
<keyword evidence="6" id="KW-0949">S-adenosyl-L-methionine</keyword>
<keyword evidence="5" id="KW-0808">Transferase</keyword>
<evidence type="ECO:0000256" key="7">
    <source>
        <dbReference type="ARBA" id="ARBA00022946"/>
    </source>
</evidence>
<dbReference type="SMART" id="SM00967">
    <property type="entry name" value="SpoU_sub_bind"/>
    <property type="match status" value="1"/>
</dbReference>
<reference evidence="12 13" key="1">
    <citation type="journal article" date="2012" name="BMC Genomics">
        <title>Sequencing the genome of Marssonina brunnea reveals fungus-poplar co-evolution.</title>
        <authorList>
            <person name="Zhu S."/>
            <person name="Cao Y.-Z."/>
            <person name="Jiang C."/>
            <person name="Tan B.-Y."/>
            <person name="Wang Z."/>
            <person name="Feng S."/>
            <person name="Zhang L."/>
            <person name="Su X.-H."/>
            <person name="Brejova B."/>
            <person name="Vinar T."/>
            <person name="Xu M."/>
            <person name="Wang M.-X."/>
            <person name="Zhang S.-G."/>
            <person name="Huang M.-R."/>
            <person name="Wu R."/>
            <person name="Zhou Y."/>
        </authorList>
    </citation>
    <scope>NUCLEOTIDE SEQUENCE [LARGE SCALE GENOMIC DNA]</scope>
    <source>
        <strain evidence="12 13">MB_m1</strain>
    </source>
</reference>
<evidence type="ECO:0000313" key="13">
    <source>
        <dbReference type="Proteomes" id="UP000006753"/>
    </source>
</evidence>
<feature type="compositionally biased region" description="Low complexity" evidence="10">
    <location>
        <begin position="268"/>
        <end position="279"/>
    </location>
</feature>
<evidence type="ECO:0000256" key="9">
    <source>
        <dbReference type="ARBA" id="ARBA00034881"/>
    </source>
</evidence>
<keyword evidence="4 12" id="KW-0489">Methyltransferase</keyword>
<dbReference type="InterPro" id="IPR047261">
    <property type="entry name" value="MRM1_MeTrfase_dom"/>
</dbReference>
<keyword evidence="7" id="KW-0809">Transit peptide</keyword>
<dbReference type="InterPro" id="IPR001537">
    <property type="entry name" value="SpoU_MeTrfase"/>
</dbReference>
<dbReference type="InterPro" id="IPR013123">
    <property type="entry name" value="SpoU_subst-bd"/>
</dbReference>
<feature type="region of interest" description="Disordered" evidence="10">
    <location>
        <begin position="43"/>
        <end position="369"/>
    </location>
</feature>
<sequence>MNSLMLARRTVTVPSRIPCACQLRPYAAKASVNTAIARGLRKSKGVGFRNTSSDHPNVPRPHPQEQKYGQARGIPPHNSRRQKNDERATYGELREREKEKEKGDRFPDKAWRAKGEKAQAQVRTGTRSYDGNTAAFSRTGTRFGRSSGEAKSRERRGRFEEEGSGASISTIFDQGSDRKYSKEAEGPGRPERARFGNRGDPGKLAYTGDRNADRPARPSKFRTQSGSRPSDRSPQLKFPQRPEGSTPKPSYPSLSFGRKTGDSHYGNSSSSATTSSKSRSISEREASHHKLSSDRKSFKDSESTPSRPFREKTSSGSPLPQFEGRSVGPGSRSDKQERSGKPFERGSNWGAKRPYEQRHGDSANSQPRSMHIADHKIPLSIPYTTPASEFLYGTSVVEAALMSRRILKRKLYKLYIYTGENREDANRDSRLQRLARKNGVDVVRVGNEWVRLMDKMSAGRPHNGYILEASPLPRLPVTHLGEFKPASEEQQGGFEVTIDYQSREEAAVNGTENFIRVAKSTFGRKPFVLLLDSIVDPGNLGGIIRTASFLGVSAIAISTRNSASFTPVVLKASAGASENVTLFSVNKPSGFVVDSKAAGWKVFAAVAPSKRDDPHMPKSISTDCLDDPLSESPCILMLGGEGEGLRWNLRSKADVDLYIPGCDQSYTVDSLNVSVATGILCNSFLRKKIGNSAKEVADGEAESRHTTPALSASGDLF</sequence>
<keyword evidence="13" id="KW-1185">Reference proteome</keyword>
<dbReference type="HOGENOM" id="CLU_021322_5_2_1"/>
<evidence type="ECO:0000256" key="1">
    <source>
        <dbReference type="ARBA" id="ARBA00004173"/>
    </source>
</evidence>
<dbReference type="InterPro" id="IPR029064">
    <property type="entry name" value="Ribosomal_eL30-like_sf"/>
</dbReference>
<dbReference type="GO" id="GO:0003723">
    <property type="term" value="F:RNA binding"/>
    <property type="evidence" value="ECO:0007669"/>
    <property type="project" value="InterPro"/>
</dbReference>
<dbReference type="SUPFAM" id="SSF75217">
    <property type="entry name" value="alpha/beta knot"/>
    <property type="match status" value="1"/>
</dbReference>
<protein>
    <recommendedName>
        <fullName evidence="9">rRNA methyltransferase 1, mitochondrial</fullName>
    </recommendedName>
</protein>
<dbReference type="InterPro" id="IPR047182">
    <property type="entry name" value="MRM1"/>
</dbReference>
<dbReference type="CDD" id="cd18105">
    <property type="entry name" value="SpoU-like_MRM1"/>
    <property type="match status" value="1"/>
</dbReference>
<dbReference type="InParanoid" id="K1X9T7"/>
<feature type="compositionally biased region" description="Polar residues" evidence="10">
    <location>
        <begin position="121"/>
        <end position="140"/>
    </location>
</feature>
<keyword evidence="3" id="KW-0698">rRNA processing</keyword>
<evidence type="ECO:0000259" key="11">
    <source>
        <dbReference type="SMART" id="SM00967"/>
    </source>
</evidence>
<dbReference type="STRING" id="1072389.K1X9T7"/>
<dbReference type="InterPro" id="IPR029028">
    <property type="entry name" value="Alpha/beta_knot_MTases"/>
</dbReference>
<organism evidence="12 13">
    <name type="scientific">Marssonina brunnea f. sp. multigermtubi (strain MB_m1)</name>
    <name type="common">Marssonina leaf spot fungus</name>
    <dbReference type="NCBI Taxonomy" id="1072389"/>
    <lineage>
        <taxon>Eukaryota</taxon>
        <taxon>Fungi</taxon>
        <taxon>Dikarya</taxon>
        <taxon>Ascomycota</taxon>
        <taxon>Pezizomycotina</taxon>
        <taxon>Leotiomycetes</taxon>
        <taxon>Helotiales</taxon>
        <taxon>Drepanopezizaceae</taxon>
        <taxon>Drepanopeziza</taxon>
    </lineage>
</organism>
<feature type="compositionally biased region" description="Basic and acidic residues" evidence="10">
    <location>
        <begin position="175"/>
        <end position="194"/>
    </location>
</feature>
<dbReference type="Gene3D" id="3.40.1280.10">
    <property type="match status" value="1"/>
</dbReference>
<evidence type="ECO:0000256" key="3">
    <source>
        <dbReference type="ARBA" id="ARBA00022552"/>
    </source>
</evidence>
<dbReference type="Pfam" id="PF00588">
    <property type="entry name" value="SpoU_methylase"/>
    <property type="match status" value="1"/>
</dbReference>
<comment type="subcellular location">
    <subcellularLocation>
        <location evidence="1">Mitochondrion</location>
    </subcellularLocation>
</comment>
<evidence type="ECO:0000256" key="4">
    <source>
        <dbReference type="ARBA" id="ARBA00022603"/>
    </source>
</evidence>
<dbReference type="SUPFAM" id="SSF55315">
    <property type="entry name" value="L30e-like"/>
    <property type="match status" value="1"/>
</dbReference>
<dbReference type="PANTHER" id="PTHR46103">
    <property type="entry name" value="RRNA METHYLTRANSFERASE 1, MITOCHONDRIAL"/>
    <property type="match status" value="1"/>
</dbReference>
<dbReference type="Gene3D" id="3.30.1330.30">
    <property type="match status" value="1"/>
</dbReference>
<dbReference type="PANTHER" id="PTHR46103:SF1">
    <property type="entry name" value="RRNA METHYLTRANSFERASE 1, MITOCHONDRIAL"/>
    <property type="match status" value="1"/>
</dbReference>
<evidence type="ECO:0000256" key="10">
    <source>
        <dbReference type="SAM" id="MobiDB-lite"/>
    </source>
</evidence>
<dbReference type="InterPro" id="IPR029026">
    <property type="entry name" value="tRNA_m1G_MTases_N"/>
</dbReference>
<feature type="compositionally biased region" description="Basic and acidic residues" evidence="10">
    <location>
        <begin position="148"/>
        <end position="161"/>
    </location>
</feature>
<dbReference type="KEGG" id="mbe:MBM_00890"/>
<dbReference type="EMBL" id="JH921428">
    <property type="protein sequence ID" value="EKD21777.1"/>
    <property type="molecule type" value="Genomic_DNA"/>
</dbReference>
<dbReference type="GeneID" id="18756825"/>
<evidence type="ECO:0000256" key="5">
    <source>
        <dbReference type="ARBA" id="ARBA00022679"/>
    </source>
</evidence>
<feature type="compositionally biased region" description="Basic and acidic residues" evidence="10">
    <location>
        <begin position="695"/>
        <end position="705"/>
    </location>
</feature>
<dbReference type="Proteomes" id="UP000006753">
    <property type="component" value="Unassembled WGS sequence"/>
</dbReference>
<proteinExistence type="inferred from homology"/>
<feature type="compositionally biased region" description="Basic and acidic residues" evidence="10">
    <location>
        <begin position="280"/>
        <end position="313"/>
    </location>
</feature>
<evidence type="ECO:0000256" key="8">
    <source>
        <dbReference type="ARBA" id="ARBA00023128"/>
    </source>
</evidence>
<dbReference type="AlphaFoldDB" id="K1X9T7"/>
<name>K1X9T7_MARBU</name>
<feature type="compositionally biased region" description="Basic and acidic residues" evidence="10">
    <location>
        <begin position="82"/>
        <end position="117"/>
    </location>
</feature>
<dbReference type="GO" id="GO:0016435">
    <property type="term" value="F:rRNA (guanine) methyltransferase activity"/>
    <property type="evidence" value="ECO:0007669"/>
    <property type="project" value="TreeGrafter"/>
</dbReference>
<feature type="region of interest" description="Disordered" evidence="10">
    <location>
        <begin position="695"/>
        <end position="717"/>
    </location>
</feature>
<feature type="compositionally biased region" description="Basic and acidic residues" evidence="10">
    <location>
        <begin position="332"/>
        <end position="344"/>
    </location>
</feature>
<feature type="domain" description="RNA 2-O ribose methyltransferase substrate binding" evidence="11">
    <location>
        <begin position="390"/>
        <end position="475"/>
    </location>
</feature>
<evidence type="ECO:0000256" key="2">
    <source>
        <dbReference type="ARBA" id="ARBA00007228"/>
    </source>
</evidence>
<accession>K1X9T7</accession>
<dbReference type="GO" id="GO:0005739">
    <property type="term" value="C:mitochondrion"/>
    <property type="evidence" value="ECO:0007669"/>
    <property type="project" value="UniProtKB-SubCell"/>
</dbReference>
<comment type="similarity">
    <text evidence="2">Belongs to the class IV-like SAM-binding methyltransferase superfamily. RNA methyltransferase TrmH family.</text>
</comment>
<dbReference type="FunFam" id="3.30.1330.30:FF:000035">
    <property type="entry name" value="TrmH family RNA methyltransferase"/>
    <property type="match status" value="1"/>
</dbReference>
<dbReference type="eggNOG" id="KOG0838">
    <property type="taxonomic scope" value="Eukaryota"/>
</dbReference>